<comment type="caution">
    <text evidence="1">The sequence shown here is derived from an EMBL/GenBank/DDBJ whole genome shotgun (WGS) entry which is preliminary data.</text>
</comment>
<sequence length="320" mass="36295">MFTAVPISPVPALNGLPTCQTVHDLPSSVESIWIRRLEQVHQRNEALALSSATVHASILVSTFYSLPVPIPVLAQKQTCTQQPPKPRSDVNISDNTRDSSLVQTCKKPKTYNFGDRTREYIIISGCAKSPNGNILLTNYTGVSAVVVEYSVTGQHIKNIAISEPPFDATALDTDRIAVTYGDWCQYTEIKAFPKNENKKIHFQKSYCRICQWNLKFYVLIHGSGVAVLISWVKNCRPSSWLLQKRLICPLQRIEYCTQTIVKVQYNVTIWKKRNCGNSRIRLSRDQHDYQSTIIKTFLLQVTTNTIFQLFSTIENQAKHC</sequence>
<name>A0A8S3QDM1_MYTED</name>
<dbReference type="AlphaFoldDB" id="A0A8S3QDM1"/>
<organism evidence="1 2">
    <name type="scientific">Mytilus edulis</name>
    <name type="common">Blue mussel</name>
    <dbReference type="NCBI Taxonomy" id="6550"/>
    <lineage>
        <taxon>Eukaryota</taxon>
        <taxon>Metazoa</taxon>
        <taxon>Spiralia</taxon>
        <taxon>Lophotrochozoa</taxon>
        <taxon>Mollusca</taxon>
        <taxon>Bivalvia</taxon>
        <taxon>Autobranchia</taxon>
        <taxon>Pteriomorphia</taxon>
        <taxon>Mytilida</taxon>
        <taxon>Mytiloidea</taxon>
        <taxon>Mytilidae</taxon>
        <taxon>Mytilinae</taxon>
        <taxon>Mytilus</taxon>
    </lineage>
</organism>
<evidence type="ECO:0000313" key="1">
    <source>
        <dbReference type="EMBL" id="CAG2195000.1"/>
    </source>
</evidence>
<reference evidence="1" key="1">
    <citation type="submission" date="2021-03" db="EMBL/GenBank/DDBJ databases">
        <authorList>
            <person name="Bekaert M."/>
        </authorList>
    </citation>
    <scope>NUCLEOTIDE SEQUENCE</scope>
</reference>
<proteinExistence type="predicted"/>
<dbReference type="Proteomes" id="UP000683360">
    <property type="component" value="Unassembled WGS sequence"/>
</dbReference>
<gene>
    <name evidence="1" type="ORF">MEDL_9996</name>
</gene>
<dbReference type="EMBL" id="CAJPWZ010000502">
    <property type="protein sequence ID" value="CAG2195000.1"/>
    <property type="molecule type" value="Genomic_DNA"/>
</dbReference>
<keyword evidence="2" id="KW-1185">Reference proteome</keyword>
<accession>A0A8S3QDM1</accession>
<evidence type="ECO:0000313" key="2">
    <source>
        <dbReference type="Proteomes" id="UP000683360"/>
    </source>
</evidence>
<protein>
    <submittedName>
        <fullName evidence="1">Uncharacterized protein</fullName>
    </submittedName>
</protein>